<keyword evidence="4" id="KW-1185">Reference proteome</keyword>
<feature type="chain" id="PRO_5043031662" evidence="2">
    <location>
        <begin position="23"/>
        <end position="200"/>
    </location>
</feature>
<evidence type="ECO:0000313" key="3">
    <source>
        <dbReference type="EMBL" id="WVY94269.1"/>
    </source>
</evidence>
<feature type="signal peptide" evidence="2">
    <location>
        <begin position="1"/>
        <end position="22"/>
    </location>
</feature>
<organism evidence="3 4">
    <name type="scientific">Vigna mungo</name>
    <name type="common">Black gram</name>
    <name type="synonym">Phaseolus mungo</name>
    <dbReference type="NCBI Taxonomy" id="3915"/>
    <lineage>
        <taxon>Eukaryota</taxon>
        <taxon>Viridiplantae</taxon>
        <taxon>Streptophyta</taxon>
        <taxon>Embryophyta</taxon>
        <taxon>Tracheophyta</taxon>
        <taxon>Spermatophyta</taxon>
        <taxon>Magnoliopsida</taxon>
        <taxon>eudicotyledons</taxon>
        <taxon>Gunneridae</taxon>
        <taxon>Pentapetalae</taxon>
        <taxon>rosids</taxon>
        <taxon>fabids</taxon>
        <taxon>Fabales</taxon>
        <taxon>Fabaceae</taxon>
        <taxon>Papilionoideae</taxon>
        <taxon>50 kb inversion clade</taxon>
        <taxon>NPAAA clade</taxon>
        <taxon>indigoferoid/millettioid clade</taxon>
        <taxon>Phaseoleae</taxon>
        <taxon>Vigna</taxon>
    </lineage>
</organism>
<dbReference type="EMBL" id="CP144691">
    <property type="protein sequence ID" value="WVY94269.1"/>
    <property type="molecule type" value="Genomic_DNA"/>
</dbReference>
<proteinExistence type="predicted"/>
<reference evidence="3 4" key="1">
    <citation type="journal article" date="2023" name="Life. Sci Alliance">
        <title>Evolutionary insights into 3D genome organization and epigenetic landscape of Vigna mungo.</title>
        <authorList>
            <person name="Junaid A."/>
            <person name="Singh B."/>
            <person name="Bhatia S."/>
        </authorList>
    </citation>
    <scope>NUCLEOTIDE SEQUENCE [LARGE SCALE GENOMIC DNA]</scope>
    <source>
        <strain evidence="3">Urdbean</strain>
    </source>
</reference>
<evidence type="ECO:0000313" key="4">
    <source>
        <dbReference type="Proteomes" id="UP001374535"/>
    </source>
</evidence>
<dbReference type="Proteomes" id="UP001374535">
    <property type="component" value="Chromosome 10"/>
</dbReference>
<evidence type="ECO:0000256" key="1">
    <source>
        <dbReference type="SAM" id="Phobius"/>
    </source>
</evidence>
<name>A0AAQ3MMT5_VIGMU</name>
<accession>A0AAQ3MMT5</accession>
<keyword evidence="1" id="KW-0472">Membrane</keyword>
<gene>
    <name evidence="3" type="ORF">V8G54_033357</name>
</gene>
<evidence type="ECO:0000256" key="2">
    <source>
        <dbReference type="SAM" id="SignalP"/>
    </source>
</evidence>
<sequence>MLKLELLVLITLIWWSSDNIHAYGAVENIQTNLLSKGCSAYNASNLRSFFANINETFAGLKAQISSDKNKHFAIEDKARGDMRYESERFYDETSEPGGGVSCGNTSSTVTGFKVAAQPVLMELQQATPKIKGFYAATKTPVVGGSAIYAVSQCVETAIKTRGSRKKWGIIGGVVVGAALLLLLLFAWIWFRKSKGVQRGM</sequence>
<keyword evidence="1" id="KW-0812">Transmembrane</keyword>
<dbReference type="AlphaFoldDB" id="A0AAQ3MMT5"/>
<keyword evidence="1" id="KW-1133">Transmembrane helix</keyword>
<protein>
    <submittedName>
        <fullName evidence="3">Uncharacterized protein</fullName>
    </submittedName>
</protein>
<keyword evidence="2" id="KW-0732">Signal</keyword>
<feature type="transmembrane region" description="Helical" evidence="1">
    <location>
        <begin position="167"/>
        <end position="190"/>
    </location>
</feature>